<evidence type="ECO:0000313" key="3">
    <source>
        <dbReference type="Proteomes" id="UP001162640"/>
    </source>
</evidence>
<sequence length="214" mass="22955">MGVAQKRSSPTANSGGKKRRKSVDYKRRVEEEEALMMSMQSMVATLSSAPSSPIIIHPTPTDNEIALTKPAYIMNALASTAFTETTTTSSITKSTHPPVVSLSSSPSGALSFGSLRTYNGGFSMNSMMSNSSSPALFSFESVMSGKNFEAASSIPALREGNLPPLHPRKGTTSLPVEAWMGDEGGEVEELGDLEEDFVFDEEQWRLSSEEGGLF</sequence>
<reference evidence="3" key="1">
    <citation type="journal article" date="2023" name="Commun. Biol.">
        <title>Genome analysis of Parmales, the sister group of diatoms, reveals the evolutionary specialization of diatoms from phago-mixotrophs to photoautotrophs.</title>
        <authorList>
            <person name="Ban H."/>
            <person name="Sato S."/>
            <person name="Yoshikawa S."/>
            <person name="Yamada K."/>
            <person name="Nakamura Y."/>
            <person name="Ichinomiya M."/>
            <person name="Sato N."/>
            <person name="Blanc-Mathieu R."/>
            <person name="Endo H."/>
            <person name="Kuwata A."/>
            <person name="Ogata H."/>
        </authorList>
    </citation>
    <scope>NUCLEOTIDE SEQUENCE [LARGE SCALE GENOMIC DNA]</scope>
</reference>
<proteinExistence type="predicted"/>
<protein>
    <submittedName>
        <fullName evidence="2">Uncharacterized protein</fullName>
    </submittedName>
</protein>
<gene>
    <name evidence="2" type="ORF">TL16_g01284</name>
</gene>
<dbReference type="Proteomes" id="UP001162640">
    <property type="component" value="Unassembled WGS sequence"/>
</dbReference>
<dbReference type="EMBL" id="BLQM01000028">
    <property type="protein sequence ID" value="GMH52675.1"/>
    <property type="molecule type" value="Genomic_DNA"/>
</dbReference>
<evidence type="ECO:0000313" key="2">
    <source>
        <dbReference type="EMBL" id="GMH52675.1"/>
    </source>
</evidence>
<organism evidence="2 3">
    <name type="scientific">Triparma laevis f. inornata</name>
    <dbReference type="NCBI Taxonomy" id="1714386"/>
    <lineage>
        <taxon>Eukaryota</taxon>
        <taxon>Sar</taxon>
        <taxon>Stramenopiles</taxon>
        <taxon>Ochrophyta</taxon>
        <taxon>Bolidophyceae</taxon>
        <taxon>Parmales</taxon>
        <taxon>Triparmaceae</taxon>
        <taxon>Triparma</taxon>
    </lineage>
</organism>
<name>A0A9W6ZMJ1_9STRA</name>
<feature type="compositionally biased region" description="Polar residues" evidence="1">
    <location>
        <begin position="1"/>
        <end position="14"/>
    </location>
</feature>
<evidence type="ECO:0000256" key="1">
    <source>
        <dbReference type="SAM" id="MobiDB-lite"/>
    </source>
</evidence>
<accession>A0A9W6ZMJ1</accession>
<comment type="caution">
    <text evidence="2">The sequence shown here is derived from an EMBL/GenBank/DDBJ whole genome shotgun (WGS) entry which is preliminary data.</text>
</comment>
<dbReference type="AlphaFoldDB" id="A0A9W6ZMJ1"/>
<feature type="region of interest" description="Disordered" evidence="1">
    <location>
        <begin position="1"/>
        <end position="27"/>
    </location>
</feature>